<reference evidence="3" key="1">
    <citation type="journal article" date="2019" name="Curr. Biol.">
        <title>Genome Sequence of Striga asiatica Provides Insight into the Evolution of Plant Parasitism.</title>
        <authorList>
            <person name="Yoshida S."/>
            <person name="Kim S."/>
            <person name="Wafula E.K."/>
            <person name="Tanskanen J."/>
            <person name="Kim Y.M."/>
            <person name="Honaas L."/>
            <person name="Yang Z."/>
            <person name="Spallek T."/>
            <person name="Conn C.E."/>
            <person name="Ichihashi Y."/>
            <person name="Cheong K."/>
            <person name="Cui S."/>
            <person name="Der J.P."/>
            <person name="Gundlach H."/>
            <person name="Jiao Y."/>
            <person name="Hori C."/>
            <person name="Ishida J.K."/>
            <person name="Kasahara H."/>
            <person name="Kiba T."/>
            <person name="Kim M.S."/>
            <person name="Koo N."/>
            <person name="Laohavisit A."/>
            <person name="Lee Y.H."/>
            <person name="Lumba S."/>
            <person name="McCourt P."/>
            <person name="Mortimer J.C."/>
            <person name="Mutuku J.M."/>
            <person name="Nomura T."/>
            <person name="Sasaki-Sekimoto Y."/>
            <person name="Seto Y."/>
            <person name="Wang Y."/>
            <person name="Wakatake T."/>
            <person name="Sakakibara H."/>
            <person name="Demura T."/>
            <person name="Yamaguchi S."/>
            <person name="Yoneyama K."/>
            <person name="Manabe R.I."/>
            <person name="Nelson D.C."/>
            <person name="Schulman A.H."/>
            <person name="Timko M.P."/>
            <person name="dePamphilis C.W."/>
            <person name="Choi D."/>
            <person name="Shirasu K."/>
        </authorList>
    </citation>
    <scope>NUCLEOTIDE SEQUENCE [LARGE SCALE GENOMIC DNA]</scope>
    <source>
        <strain evidence="3">cv. UVA1</strain>
    </source>
</reference>
<dbReference type="Proteomes" id="UP000325081">
    <property type="component" value="Unassembled WGS sequence"/>
</dbReference>
<feature type="compositionally biased region" description="Polar residues" evidence="1">
    <location>
        <begin position="195"/>
        <end position="208"/>
    </location>
</feature>
<feature type="compositionally biased region" description="Low complexity" evidence="1">
    <location>
        <begin position="242"/>
        <end position="253"/>
    </location>
</feature>
<protein>
    <submittedName>
        <fullName evidence="2">5'-3' exoribonuclease 2</fullName>
    </submittedName>
</protein>
<sequence length="264" mass="29378">MLCRQDPNLFPQFIPDESGPPPSSRIRASYLAELRHQPLLISFFFKNFPSPLPLLGKDDLRPKVAEDCRFPPVTPHAPFCQSTIAARLHLRTATAARRDEQQLPSVHPTPRQPSPGSHDESEFLRGRLQATEGESIQGRQIPRGPTENKQMAIRAYYWRAHSISGEFKSATARALSDDLFSEPRRGRTIHCDTSSIAAEQVRGTTDDQNPAADEQDANNSRTPLTERNFEHHLTDRGGLGADGARLRATAGRAISESDWEQPGV</sequence>
<evidence type="ECO:0000313" key="2">
    <source>
        <dbReference type="EMBL" id="GER43322.1"/>
    </source>
</evidence>
<evidence type="ECO:0000313" key="3">
    <source>
        <dbReference type="Proteomes" id="UP000325081"/>
    </source>
</evidence>
<accession>A0A5A7QEE6</accession>
<name>A0A5A7QEE6_STRAF</name>
<gene>
    <name evidence="2" type="ORF">STAS_20168</name>
</gene>
<feature type="region of interest" description="Disordered" evidence="1">
    <location>
        <begin position="195"/>
        <end position="264"/>
    </location>
</feature>
<dbReference type="AlphaFoldDB" id="A0A5A7QEE6"/>
<feature type="region of interest" description="Disordered" evidence="1">
    <location>
        <begin position="1"/>
        <end position="22"/>
    </location>
</feature>
<comment type="caution">
    <text evidence="2">The sequence shown here is derived from an EMBL/GenBank/DDBJ whole genome shotgun (WGS) entry which is preliminary data.</text>
</comment>
<evidence type="ECO:0000256" key="1">
    <source>
        <dbReference type="SAM" id="MobiDB-lite"/>
    </source>
</evidence>
<proteinExistence type="predicted"/>
<keyword evidence="3" id="KW-1185">Reference proteome</keyword>
<feature type="region of interest" description="Disordered" evidence="1">
    <location>
        <begin position="97"/>
        <end position="122"/>
    </location>
</feature>
<organism evidence="2 3">
    <name type="scientific">Striga asiatica</name>
    <name type="common">Asiatic witchweed</name>
    <name type="synonym">Buchnera asiatica</name>
    <dbReference type="NCBI Taxonomy" id="4170"/>
    <lineage>
        <taxon>Eukaryota</taxon>
        <taxon>Viridiplantae</taxon>
        <taxon>Streptophyta</taxon>
        <taxon>Embryophyta</taxon>
        <taxon>Tracheophyta</taxon>
        <taxon>Spermatophyta</taxon>
        <taxon>Magnoliopsida</taxon>
        <taxon>eudicotyledons</taxon>
        <taxon>Gunneridae</taxon>
        <taxon>Pentapetalae</taxon>
        <taxon>asterids</taxon>
        <taxon>lamiids</taxon>
        <taxon>Lamiales</taxon>
        <taxon>Orobanchaceae</taxon>
        <taxon>Buchnereae</taxon>
        <taxon>Striga</taxon>
    </lineage>
</organism>
<dbReference type="EMBL" id="BKCP01006582">
    <property type="protein sequence ID" value="GER43322.1"/>
    <property type="molecule type" value="Genomic_DNA"/>
</dbReference>